<dbReference type="Proteomes" id="UP001524435">
    <property type="component" value="Unassembled WGS sequence"/>
</dbReference>
<feature type="domain" description="Histidine kinase" evidence="15">
    <location>
        <begin position="462"/>
        <end position="654"/>
    </location>
</feature>
<keyword evidence="11 14" id="KW-1133">Transmembrane helix</keyword>
<dbReference type="CDD" id="cd06225">
    <property type="entry name" value="HAMP"/>
    <property type="match status" value="1"/>
</dbReference>
<name>A0ABT1SKH3_9FIRM</name>
<dbReference type="InterPro" id="IPR005467">
    <property type="entry name" value="His_kinase_dom"/>
</dbReference>
<evidence type="ECO:0000256" key="9">
    <source>
        <dbReference type="ARBA" id="ARBA00022777"/>
    </source>
</evidence>
<keyword evidence="6" id="KW-0808">Transferase</keyword>
<feature type="domain" description="HAMP" evidence="16">
    <location>
        <begin position="411"/>
        <end position="447"/>
    </location>
</feature>
<proteinExistence type="predicted"/>
<accession>A0ABT1SKH3</accession>
<evidence type="ECO:0000256" key="10">
    <source>
        <dbReference type="ARBA" id="ARBA00022840"/>
    </source>
</evidence>
<dbReference type="InterPro" id="IPR003660">
    <property type="entry name" value="HAMP_dom"/>
</dbReference>
<keyword evidence="18" id="KW-1185">Reference proteome</keyword>
<feature type="transmembrane region" description="Helical" evidence="14">
    <location>
        <begin position="171"/>
        <end position="195"/>
    </location>
</feature>
<dbReference type="Pfam" id="PF00512">
    <property type="entry name" value="HisKA"/>
    <property type="match status" value="1"/>
</dbReference>
<keyword evidence="12" id="KW-0902">Two-component regulatory system</keyword>
<dbReference type="GO" id="GO:0016301">
    <property type="term" value="F:kinase activity"/>
    <property type="evidence" value="ECO:0007669"/>
    <property type="project" value="UniProtKB-KW"/>
</dbReference>
<evidence type="ECO:0000313" key="17">
    <source>
        <dbReference type="EMBL" id="MCQ5121709.1"/>
    </source>
</evidence>
<sequence length="656" mass="76355">MRQATSKPFGEKDIALNKPHKMKKSAFFIRVYLVLLISVITFFTLYAYRNDVLDYWVEKNRIDPSPTLQEVENIKKAFLQYDPSQGDKQAAETIIREELGSDYDFMVLIEGTWTDTQSGVEAEEYYNMYVQSYISPMSSYRAEYAYSFSLTFGNDKAGEITLYPLFGEFYAMARTVCLLLALLVGLIIAIGLYLAHRHHLGSRITQRLMKSPALKWLHHLSVKLLAVNLFAVLLAASTFFFLYENRYSFFEFVNEIGYQRQDVDAVAKQVQTMIEEKQYRFHVDESSESANAQALSKDIAALIPEDLNVYLYDENTFYYAGSYQNTETRFVRGSMYNVNIVANPCIRIYPAHLADGIGELWIIYYPLVELVLPYVIVVAMIAISLYLIISLSFTQKKVTEIRYIYDDIEVLSNGDWDHEVFQESSDEIGQLGDHLNHMRISFSENMEKEAEAKRANQELINAMSHDLRTPLTSLMGYLEILQHEKYEPEQLSEYLHKCMEKCGQLKDRADSLFNYFMVFSEEPLELQEISIFQFMEIVDNMKEELELNGFHIAMDELSQDALVEIDRRQMERVFDNVRTNLMKYARKEGVEIKLFLDKRFTIMIKNSCKRQSEAESNCIGLKSIYKIMERHRGKMEAKKEGEEFILFLHFPISHIA</sequence>
<feature type="transmembrane region" description="Helical" evidence="14">
    <location>
        <begin position="216"/>
        <end position="243"/>
    </location>
</feature>
<evidence type="ECO:0000256" key="5">
    <source>
        <dbReference type="ARBA" id="ARBA00022553"/>
    </source>
</evidence>
<dbReference type="SUPFAM" id="SSF47384">
    <property type="entry name" value="Homodimeric domain of signal transducing histidine kinase"/>
    <property type="match status" value="1"/>
</dbReference>
<evidence type="ECO:0000259" key="16">
    <source>
        <dbReference type="PROSITE" id="PS50885"/>
    </source>
</evidence>
<evidence type="ECO:0000313" key="18">
    <source>
        <dbReference type="Proteomes" id="UP001524435"/>
    </source>
</evidence>
<evidence type="ECO:0000256" key="14">
    <source>
        <dbReference type="SAM" id="Phobius"/>
    </source>
</evidence>
<protein>
    <recommendedName>
        <fullName evidence="3">histidine kinase</fullName>
        <ecNumber evidence="3">2.7.13.3</ecNumber>
    </recommendedName>
</protein>
<evidence type="ECO:0000256" key="4">
    <source>
        <dbReference type="ARBA" id="ARBA00022475"/>
    </source>
</evidence>
<feature type="transmembrane region" description="Helical" evidence="14">
    <location>
        <begin position="27"/>
        <end position="48"/>
    </location>
</feature>
<dbReference type="SUPFAM" id="SSF158472">
    <property type="entry name" value="HAMP domain-like"/>
    <property type="match status" value="1"/>
</dbReference>
<evidence type="ECO:0000256" key="1">
    <source>
        <dbReference type="ARBA" id="ARBA00000085"/>
    </source>
</evidence>
<evidence type="ECO:0000259" key="15">
    <source>
        <dbReference type="PROSITE" id="PS50109"/>
    </source>
</evidence>
<dbReference type="InterPro" id="IPR003661">
    <property type="entry name" value="HisK_dim/P_dom"/>
</dbReference>
<evidence type="ECO:0000256" key="3">
    <source>
        <dbReference type="ARBA" id="ARBA00012438"/>
    </source>
</evidence>
<dbReference type="PROSITE" id="PS50109">
    <property type="entry name" value="HIS_KIN"/>
    <property type="match status" value="1"/>
</dbReference>
<keyword evidence="8" id="KW-0547">Nucleotide-binding</keyword>
<dbReference type="EMBL" id="JANGCH010000006">
    <property type="protein sequence ID" value="MCQ5121709.1"/>
    <property type="molecule type" value="Genomic_DNA"/>
</dbReference>
<dbReference type="InterPro" id="IPR036890">
    <property type="entry name" value="HATPase_C_sf"/>
</dbReference>
<evidence type="ECO:0000256" key="6">
    <source>
        <dbReference type="ARBA" id="ARBA00022679"/>
    </source>
</evidence>
<evidence type="ECO:0000256" key="7">
    <source>
        <dbReference type="ARBA" id="ARBA00022692"/>
    </source>
</evidence>
<evidence type="ECO:0000256" key="12">
    <source>
        <dbReference type="ARBA" id="ARBA00023012"/>
    </source>
</evidence>
<reference evidence="17 18" key="1">
    <citation type="submission" date="2022-06" db="EMBL/GenBank/DDBJ databases">
        <title>Isolation of gut microbiota from human fecal samples.</title>
        <authorList>
            <person name="Pamer E.G."/>
            <person name="Barat B."/>
            <person name="Waligurski E."/>
            <person name="Medina S."/>
            <person name="Paddock L."/>
            <person name="Mostad J."/>
        </authorList>
    </citation>
    <scope>NUCLEOTIDE SEQUENCE [LARGE SCALE GENOMIC DNA]</scope>
    <source>
        <strain evidence="17 18">DFI.6.1</strain>
    </source>
</reference>
<keyword evidence="4" id="KW-1003">Cell membrane</keyword>
<comment type="subcellular location">
    <subcellularLocation>
        <location evidence="2">Cell membrane</location>
        <topology evidence="2">Multi-pass membrane protein</topology>
    </subcellularLocation>
</comment>
<dbReference type="InterPro" id="IPR036097">
    <property type="entry name" value="HisK_dim/P_sf"/>
</dbReference>
<dbReference type="CDD" id="cd00082">
    <property type="entry name" value="HisKA"/>
    <property type="match status" value="1"/>
</dbReference>
<evidence type="ECO:0000256" key="13">
    <source>
        <dbReference type="ARBA" id="ARBA00023136"/>
    </source>
</evidence>
<keyword evidence="9 17" id="KW-0418">Kinase</keyword>
<dbReference type="SUPFAM" id="SSF55874">
    <property type="entry name" value="ATPase domain of HSP90 chaperone/DNA topoisomerase II/histidine kinase"/>
    <property type="match status" value="1"/>
</dbReference>
<evidence type="ECO:0000256" key="8">
    <source>
        <dbReference type="ARBA" id="ARBA00022741"/>
    </source>
</evidence>
<dbReference type="PANTHER" id="PTHR45528">
    <property type="entry name" value="SENSOR HISTIDINE KINASE CPXA"/>
    <property type="match status" value="1"/>
</dbReference>
<keyword evidence="13 14" id="KW-0472">Membrane</keyword>
<organism evidence="17 18">
    <name type="scientific">Massilicoli timonensis</name>
    <dbReference type="NCBI Taxonomy" id="2015901"/>
    <lineage>
        <taxon>Bacteria</taxon>
        <taxon>Bacillati</taxon>
        <taxon>Bacillota</taxon>
        <taxon>Erysipelotrichia</taxon>
        <taxon>Erysipelotrichales</taxon>
        <taxon>Erysipelotrichaceae</taxon>
        <taxon>Massilicoli</taxon>
    </lineage>
</organism>
<evidence type="ECO:0000256" key="11">
    <source>
        <dbReference type="ARBA" id="ARBA00022989"/>
    </source>
</evidence>
<comment type="caution">
    <text evidence="17">The sequence shown here is derived from an EMBL/GenBank/DDBJ whole genome shotgun (WGS) entry which is preliminary data.</text>
</comment>
<dbReference type="EC" id="2.7.13.3" evidence="3"/>
<gene>
    <name evidence="17" type="ORF">NE663_05470</name>
</gene>
<feature type="transmembrane region" description="Helical" evidence="14">
    <location>
        <begin position="371"/>
        <end position="393"/>
    </location>
</feature>
<dbReference type="Gene3D" id="1.10.287.130">
    <property type="match status" value="1"/>
</dbReference>
<dbReference type="PANTHER" id="PTHR45528:SF1">
    <property type="entry name" value="SENSOR HISTIDINE KINASE CPXA"/>
    <property type="match status" value="1"/>
</dbReference>
<keyword evidence="7 14" id="KW-0812">Transmembrane</keyword>
<dbReference type="Gene3D" id="6.10.340.10">
    <property type="match status" value="1"/>
</dbReference>
<evidence type="ECO:0000256" key="2">
    <source>
        <dbReference type="ARBA" id="ARBA00004651"/>
    </source>
</evidence>
<keyword evidence="10" id="KW-0067">ATP-binding</keyword>
<dbReference type="InterPro" id="IPR050398">
    <property type="entry name" value="HssS/ArlS-like"/>
</dbReference>
<dbReference type="RefSeq" id="WP_256197635.1">
    <property type="nucleotide sequence ID" value="NZ_JANGCH010000006.1"/>
</dbReference>
<comment type="catalytic activity">
    <reaction evidence="1">
        <text>ATP + protein L-histidine = ADP + protein N-phospho-L-histidine.</text>
        <dbReference type="EC" id="2.7.13.3"/>
    </reaction>
</comment>
<dbReference type="Gene3D" id="3.30.565.10">
    <property type="entry name" value="Histidine kinase-like ATPase, C-terminal domain"/>
    <property type="match status" value="1"/>
</dbReference>
<dbReference type="PROSITE" id="PS50885">
    <property type="entry name" value="HAMP"/>
    <property type="match status" value="1"/>
</dbReference>
<dbReference type="SMART" id="SM00388">
    <property type="entry name" value="HisKA"/>
    <property type="match status" value="1"/>
</dbReference>
<keyword evidence="5" id="KW-0597">Phosphoprotein</keyword>